<feature type="region of interest" description="Disordered" evidence="1">
    <location>
        <begin position="405"/>
        <end position="437"/>
    </location>
</feature>
<feature type="compositionally biased region" description="Basic and acidic residues" evidence="1">
    <location>
        <begin position="405"/>
        <end position="416"/>
    </location>
</feature>
<feature type="compositionally biased region" description="Polar residues" evidence="1">
    <location>
        <begin position="1"/>
        <end position="24"/>
    </location>
</feature>
<dbReference type="EMBL" id="NBSK02000008">
    <property type="protein sequence ID" value="KAJ0191804.1"/>
    <property type="molecule type" value="Genomic_DNA"/>
</dbReference>
<proteinExistence type="predicted"/>
<reference evidence="2 3" key="1">
    <citation type="journal article" date="2017" name="Nat. Commun.">
        <title>Genome assembly with in vitro proximity ligation data and whole-genome triplication in lettuce.</title>
        <authorList>
            <person name="Reyes-Chin-Wo S."/>
            <person name="Wang Z."/>
            <person name="Yang X."/>
            <person name="Kozik A."/>
            <person name="Arikit S."/>
            <person name="Song C."/>
            <person name="Xia L."/>
            <person name="Froenicke L."/>
            <person name="Lavelle D.O."/>
            <person name="Truco M.J."/>
            <person name="Xia R."/>
            <person name="Zhu S."/>
            <person name="Xu C."/>
            <person name="Xu H."/>
            <person name="Xu X."/>
            <person name="Cox K."/>
            <person name="Korf I."/>
            <person name="Meyers B.C."/>
            <person name="Michelmore R.W."/>
        </authorList>
    </citation>
    <scope>NUCLEOTIDE SEQUENCE [LARGE SCALE GENOMIC DNA]</scope>
    <source>
        <strain evidence="3">cv. Salinas</strain>
        <tissue evidence="2">Seedlings</tissue>
    </source>
</reference>
<dbReference type="Proteomes" id="UP000235145">
    <property type="component" value="Unassembled WGS sequence"/>
</dbReference>
<keyword evidence="3" id="KW-1185">Reference proteome</keyword>
<evidence type="ECO:0000313" key="2">
    <source>
        <dbReference type="EMBL" id="KAJ0191804.1"/>
    </source>
</evidence>
<accession>A0A9R1UR69</accession>
<feature type="region of interest" description="Disordered" evidence="1">
    <location>
        <begin position="1"/>
        <end position="47"/>
    </location>
</feature>
<gene>
    <name evidence="2" type="ORF">LSAT_V11C800394500</name>
</gene>
<name>A0A9R1UR69_LACSA</name>
<organism evidence="2 3">
    <name type="scientific">Lactuca sativa</name>
    <name type="common">Garden lettuce</name>
    <dbReference type="NCBI Taxonomy" id="4236"/>
    <lineage>
        <taxon>Eukaryota</taxon>
        <taxon>Viridiplantae</taxon>
        <taxon>Streptophyta</taxon>
        <taxon>Embryophyta</taxon>
        <taxon>Tracheophyta</taxon>
        <taxon>Spermatophyta</taxon>
        <taxon>Magnoliopsida</taxon>
        <taxon>eudicotyledons</taxon>
        <taxon>Gunneridae</taxon>
        <taxon>Pentapetalae</taxon>
        <taxon>asterids</taxon>
        <taxon>campanulids</taxon>
        <taxon>Asterales</taxon>
        <taxon>Asteraceae</taxon>
        <taxon>Cichorioideae</taxon>
        <taxon>Cichorieae</taxon>
        <taxon>Lactucinae</taxon>
        <taxon>Lactuca</taxon>
    </lineage>
</organism>
<protein>
    <submittedName>
        <fullName evidence="2">Uncharacterized protein</fullName>
    </submittedName>
</protein>
<dbReference type="PANTHER" id="PTHR36741:SF1">
    <property type="entry name" value="OS07G0100500 PROTEIN"/>
    <property type="match status" value="1"/>
</dbReference>
<dbReference type="AlphaFoldDB" id="A0A9R1UR69"/>
<dbReference type="PANTHER" id="PTHR36741">
    <property type="entry name" value="OS07G0100500 PROTEIN"/>
    <property type="match status" value="1"/>
</dbReference>
<sequence length="721" mass="78092">MNNSGKQQSFSDRQVDDQQQSNDDLSPVSDGTGEVSPAAASGDSLTRRNGNNIGLAARLTDLFAGDGDRDIDLLMQRNTQEGTVVQWLEALDMQVLGACRADERLKPLLKLNVSSEAEDRLLSHLSQHFEPSKVSLLARCLCIPLVSIRVGKINKQGTRLIPTSARINPANVMDNNQIHVECMETLLLWWISGSFCRCKLAFSIMISELRRSKGRFMPSYCILGNLVLSLLPTSDLRILFVGDDGHAERISILRNTTNCSYVVIEGIPTDTSGRSFVVRVPMPFYFWCSEKSKLLGDELLEKMRKLLERKPSLAELTGISNSRLQRFVHHLQTFLVGSVSETSNSKSPPLLASSSSKASRVRTCSSIIQGSLSPRPSSFKEGGLPRNIASLRNVVRDKLRRRVEGVRLDTSSEKHPLPSTSNQHEENRLPESSSSSSGICLFPSVLSGNMNMQIPSIISATHPLPNHNTNTNTTPSSSSIFSPPPPPPPPPYYCWCPPMVVVTPQHPHTTSTESFTLPPLSSLLAAASSSAKTCSEISIPLPPFLPLSMGMPPSQQIPFFTPLICECDHPIVHIPIPVMDICSSGQAYLVSTGPTVMSVVSIPPALSVQESDLEKSARDTLRLLMSGSTQFPSGVGGGSFYGATTTTDVNVNVNVNAIANNIAAMSLVSPHGVMKRCIDQGDLVDLLKDPVNTVGTTTTITTTTTTCSSNEDGLSEKGSTK</sequence>
<evidence type="ECO:0000256" key="1">
    <source>
        <dbReference type="SAM" id="MobiDB-lite"/>
    </source>
</evidence>
<evidence type="ECO:0000313" key="3">
    <source>
        <dbReference type="Proteomes" id="UP000235145"/>
    </source>
</evidence>
<comment type="caution">
    <text evidence="2">The sequence shown here is derived from an EMBL/GenBank/DDBJ whole genome shotgun (WGS) entry which is preliminary data.</text>
</comment>